<protein>
    <submittedName>
        <fullName evidence="1">Uncharacterized protein</fullName>
    </submittedName>
</protein>
<reference evidence="1" key="2">
    <citation type="journal article" date="2024" name="Plant">
        <title>Genomic evolution and insights into agronomic trait innovations of Sesamum species.</title>
        <authorList>
            <person name="Miao H."/>
            <person name="Wang L."/>
            <person name="Qu L."/>
            <person name="Liu H."/>
            <person name="Sun Y."/>
            <person name="Le M."/>
            <person name="Wang Q."/>
            <person name="Wei S."/>
            <person name="Zheng Y."/>
            <person name="Lin W."/>
            <person name="Duan Y."/>
            <person name="Cao H."/>
            <person name="Xiong S."/>
            <person name="Wang X."/>
            <person name="Wei L."/>
            <person name="Li C."/>
            <person name="Ma Q."/>
            <person name="Ju M."/>
            <person name="Zhao R."/>
            <person name="Li G."/>
            <person name="Mu C."/>
            <person name="Tian Q."/>
            <person name="Mei H."/>
            <person name="Zhang T."/>
            <person name="Gao T."/>
            <person name="Zhang H."/>
        </authorList>
    </citation>
    <scope>NUCLEOTIDE SEQUENCE</scope>
    <source>
        <strain evidence="1">KEN1</strain>
    </source>
</reference>
<gene>
    <name evidence="1" type="ORF">Slati_3058200</name>
</gene>
<dbReference type="EMBL" id="JACGWN010000011">
    <property type="protein sequence ID" value="KAL0420353.1"/>
    <property type="molecule type" value="Genomic_DNA"/>
</dbReference>
<organism evidence="1">
    <name type="scientific">Sesamum latifolium</name>
    <dbReference type="NCBI Taxonomy" id="2727402"/>
    <lineage>
        <taxon>Eukaryota</taxon>
        <taxon>Viridiplantae</taxon>
        <taxon>Streptophyta</taxon>
        <taxon>Embryophyta</taxon>
        <taxon>Tracheophyta</taxon>
        <taxon>Spermatophyta</taxon>
        <taxon>Magnoliopsida</taxon>
        <taxon>eudicotyledons</taxon>
        <taxon>Gunneridae</taxon>
        <taxon>Pentapetalae</taxon>
        <taxon>asterids</taxon>
        <taxon>lamiids</taxon>
        <taxon>Lamiales</taxon>
        <taxon>Pedaliaceae</taxon>
        <taxon>Sesamum</taxon>
    </lineage>
</organism>
<evidence type="ECO:0000313" key="1">
    <source>
        <dbReference type="EMBL" id="KAL0420353.1"/>
    </source>
</evidence>
<reference evidence="1" key="1">
    <citation type="submission" date="2020-06" db="EMBL/GenBank/DDBJ databases">
        <authorList>
            <person name="Li T."/>
            <person name="Hu X."/>
            <person name="Zhang T."/>
            <person name="Song X."/>
            <person name="Zhang H."/>
            <person name="Dai N."/>
            <person name="Sheng W."/>
            <person name="Hou X."/>
            <person name="Wei L."/>
        </authorList>
    </citation>
    <scope>NUCLEOTIDE SEQUENCE</scope>
    <source>
        <strain evidence="1">KEN1</strain>
        <tissue evidence="1">Leaf</tissue>
    </source>
</reference>
<comment type="caution">
    <text evidence="1">The sequence shown here is derived from an EMBL/GenBank/DDBJ whole genome shotgun (WGS) entry which is preliminary data.</text>
</comment>
<sequence>MAISVARRTMILSIVPRQEPHTSFCGALSTRRDGDHGSNPIMICAILTRRSVHLGRTEALMNTLSGTCDSVLHDHSLISPRHSYAAQAEGPLRP</sequence>
<name>A0AAW2UTP2_9LAMI</name>
<proteinExistence type="predicted"/>
<dbReference type="AlphaFoldDB" id="A0AAW2UTP2"/>
<accession>A0AAW2UTP2</accession>